<organism evidence="1 2">
    <name type="scientific">Clostridium tanneri</name>
    <dbReference type="NCBI Taxonomy" id="3037988"/>
    <lineage>
        <taxon>Bacteria</taxon>
        <taxon>Bacillati</taxon>
        <taxon>Bacillota</taxon>
        <taxon>Clostridia</taxon>
        <taxon>Eubacteriales</taxon>
        <taxon>Clostridiaceae</taxon>
        <taxon>Clostridium</taxon>
    </lineage>
</organism>
<dbReference type="RefSeq" id="WP_318796367.1">
    <property type="nucleotide sequence ID" value="NZ_JARUJP010000001.1"/>
</dbReference>
<proteinExistence type="predicted"/>
<keyword evidence="2" id="KW-1185">Reference proteome</keyword>
<dbReference type="EMBL" id="JARUJP010000001">
    <property type="protein sequence ID" value="MDW8799673.1"/>
    <property type="molecule type" value="Genomic_DNA"/>
</dbReference>
<evidence type="ECO:0000313" key="2">
    <source>
        <dbReference type="Proteomes" id="UP001281656"/>
    </source>
</evidence>
<comment type="caution">
    <text evidence="1">The sequence shown here is derived from an EMBL/GenBank/DDBJ whole genome shotgun (WGS) entry which is preliminary data.</text>
</comment>
<gene>
    <name evidence="1" type="ORF">P8V03_00720</name>
</gene>
<name>A0ABU4JNX6_9CLOT</name>
<reference evidence="1 2" key="1">
    <citation type="submission" date="2023-04" db="EMBL/GenBank/DDBJ databases">
        <title>Clostridium tannerae sp. nov., isolated from the fecal material of an alpaca.</title>
        <authorList>
            <person name="Miller S."/>
            <person name="Hendry M."/>
            <person name="King J."/>
            <person name="Sankaranarayanan K."/>
            <person name="Lawson P.A."/>
        </authorList>
    </citation>
    <scope>NUCLEOTIDE SEQUENCE [LARGE SCALE GENOMIC DNA]</scope>
    <source>
        <strain evidence="1 2">A1-XYC3</strain>
    </source>
</reference>
<accession>A0ABU4JNX6</accession>
<protein>
    <submittedName>
        <fullName evidence="1">Uncharacterized protein</fullName>
    </submittedName>
</protein>
<evidence type="ECO:0000313" key="1">
    <source>
        <dbReference type="EMBL" id="MDW8799673.1"/>
    </source>
</evidence>
<sequence length="111" mass="12990">MGGNEKILINKECIDKIKAGMHTIRVTTKEKKTRREIEALINMLESEINLDNLSLEEKILQKMRETKSADPEMNANLYILHRKLINGQITEEQALELFEMYVKTNDFNSFF</sequence>
<dbReference type="Proteomes" id="UP001281656">
    <property type="component" value="Unassembled WGS sequence"/>
</dbReference>